<feature type="signal peptide" evidence="1">
    <location>
        <begin position="1"/>
        <end position="21"/>
    </location>
</feature>
<feature type="chain" id="PRO_5021863529" description="Lysyl oxidase" evidence="1">
    <location>
        <begin position="22"/>
        <end position="242"/>
    </location>
</feature>
<dbReference type="Proteomes" id="UP000316609">
    <property type="component" value="Unassembled WGS sequence"/>
</dbReference>
<dbReference type="EMBL" id="VBOY01000128">
    <property type="protein sequence ID" value="TMQ62588.1"/>
    <property type="molecule type" value="Genomic_DNA"/>
</dbReference>
<evidence type="ECO:0000313" key="2">
    <source>
        <dbReference type="EMBL" id="TMQ62588.1"/>
    </source>
</evidence>
<dbReference type="GO" id="GO:0005615">
    <property type="term" value="C:extracellular space"/>
    <property type="evidence" value="ECO:0007669"/>
    <property type="project" value="TreeGrafter"/>
</dbReference>
<reference evidence="2 3" key="1">
    <citation type="journal article" date="2019" name="Nat. Microbiol.">
        <title>Mediterranean grassland soil C-N compound turnover is dependent on rainfall and depth, and is mediated by genomically divergent microorganisms.</title>
        <authorList>
            <person name="Diamond S."/>
            <person name="Andeer P.F."/>
            <person name="Li Z."/>
            <person name="Crits-Christoph A."/>
            <person name="Burstein D."/>
            <person name="Anantharaman K."/>
            <person name="Lane K.R."/>
            <person name="Thomas B.C."/>
            <person name="Pan C."/>
            <person name="Northen T.R."/>
            <person name="Banfield J.F."/>
        </authorList>
    </citation>
    <scope>NUCLEOTIDE SEQUENCE [LARGE SCALE GENOMIC DNA]</scope>
    <source>
        <strain evidence="2">WS_8</strain>
    </source>
</reference>
<proteinExistence type="predicted"/>
<dbReference type="PRINTS" id="PR00074">
    <property type="entry name" value="LYSYLOXIDASE"/>
</dbReference>
<comment type="caution">
    <text evidence="2">The sequence shown here is derived from an EMBL/GenBank/DDBJ whole genome shotgun (WGS) entry which is preliminary data.</text>
</comment>
<gene>
    <name evidence="2" type="ORF">E6K78_11455</name>
</gene>
<name>A0A538TG42_UNCEI</name>
<dbReference type="GO" id="GO:0005507">
    <property type="term" value="F:copper ion binding"/>
    <property type="evidence" value="ECO:0007669"/>
    <property type="project" value="InterPro"/>
</dbReference>
<dbReference type="PANTHER" id="PTHR45817">
    <property type="entry name" value="LYSYL OXIDASE-LIKE-RELATED"/>
    <property type="match status" value="1"/>
</dbReference>
<accession>A0A538TG42</accession>
<dbReference type="GO" id="GO:0004720">
    <property type="term" value="F:protein-lysine 6-oxidase activity"/>
    <property type="evidence" value="ECO:0007669"/>
    <property type="project" value="TreeGrafter"/>
</dbReference>
<dbReference type="InterPro" id="IPR050912">
    <property type="entry name" value="LOX-like_protein"/>
</dbReference>
<evidence type="ECO:0000313" key="3">
    <source>
        <dbReference type="Proteomes" id="UP000316609"/>
    </source>
</evidence>
<organism evidence="2 3">
    <name type="scientific">Eiseniibacteriota bacterium</name>
    <dbReference type="NCBI Taxonomy" id="2212470"/>
    <lineage>
        <taxon>Bacteria</taxon>
        <taxon>Candidatus Eiseniibacteriota</taxon>
    </lineage>
</organism>
<evidence type="ECO:0008006" key="4">
    <source>
        <dbReference type="Google" id="ProtNLM"/>
    </source>
</evidence>
<keyword evidence="1" id="KW-0732">Signal</keyword>
<dbReference type="InterPro" id="IPR001695">
    <property type="entry name" value="Lysyl_oxidase"/>
</dbReference>
<evidence type="ECO:0000256" key="1">
    <source>
        <dbReference type="SAM" id="SignalP"/>
    </source>
</evidence>
<dbReference type="Pfam" id="PF01186">
    <property type="entry name" value="Lysyl_oxidase"/>
    <property type="match status" value="1"/>
</dbReference>
<sequence length="242" mass="26883">MRRLVMIALGLILLIPAPSSAQRTSVSGDIPIYDNQGKPDLTPDPKRFVSQMEIVDRLFNAGDCELVEGSVGGTGYRRLLRFDIVLINSSNADLKIGSPTDPSNPYASWFEFSPCHRHYHIRGFSNYQLLNLDGSVAAQGHKQAFCLEDLLKYGDNKSNGYGCANQGITSGWGDWYFKQLSGQWIDITGVPEGDYIVHAQINAAGTFDEGQNRYPDVIEARFHVPDPRNKVSIDTTPLDYSH</sequence>
<dbReference type="PANTHER" id="PTHR45817:SF4">
    <property type="entry name" value="LYSYL OXIDASE-LIKE-RELATED"/>
    <property type="match status" value="1"/>
</dbReference>
<dbReference type="AlphaFoldDB" id="A0A538TG42"/>
<protein>
    <recommendedName>
        <fullName evidence="4">Lysyl oxidase</fullName>
    </recommendedName>
</protein>